<accession>A0A068VMT5</accession>
<dbReference type="InterPro" id="IPR026891">
    <property type="entry name" value="Fn3-like"/>
</dbReference>
<evidence type="ECO:0000313" key="2">
    <source>
        <dbReference type="EMBL" id="CDP20993.1"/>
    </source>
</evidence>
<dbReference type="Gene3D" id="2.60.40.10">
    <property type="entry name" value="Immunoglobulins"/>
    <property type="match status" value="1"/>
</dbReference>
<dbReference type="AlphaFoldDB" id="A0A068VMT5"/>
<reference evidence="3" key="1">
    <citation type="journal article" date="2014" name="Science">
        <title>The coffee genome provides insight into the convergent evolution of caffeine biosynthesis.</title>
        <authorList>
            <person name="Denoeud F."/>
            <person name="Carretero-Paulet L."/>
            <person name="Dereeper A."/>
            <person name="Droc G."/>
            <person name="Guyot R."/>
            <person name="Pietrella M."/>
            <person name="Zheng C."/>
            <person name="Alberti A."/>
            <person name="Anthony F."/>
            <person name="Aprea G."/>
            <person name="Aury J.M."/>
            <person name="Bento P."/>
            <person name="Bernard M."/>
            <person name="Bocs S."/>
            <person name="Campa C."/>
            <person name="Cenci A."/>
            <person name="Combes M.C."/>
            <person name="Crouzillat D."/>
            <person name="Da Silva C."/>
            <person name="Daddiego L."/>
            <person name="De Bellis F."/>
            <person name="Dussert S."/>
            <person name="Garsmeur O."/>
            <person name="Gayraud T."/>
            <person name="Guignon V."/>
            <person name="Jahn K."/>
            <person name="Jamilloux V."/>
            <person name="Joet T."/>
            <person name="Labadie K."/>
            <person name="Lan T."/>
            <person name="Leclercq J."/>
            <person name="Lepelley M."/>
            <person name="Leroy T."/>
            <person name="Li L.T."/>
            <person name="Librado P."/>
            <person name="Lopez L."/>
            <person name="Munoz A."/>
            <person name="Noel B."/>
            <person name="Pallavicini A."/>
            <person name="Perrotta G."/>
            <person name="Poncet V."/>
            <person name="Pot D."/>
            <person name="Priyono X."/>
            <person name="Rigoreau M."/>
            <person name="Rouard M."/>
            <person name="Rozas J."/>
            <person name="Tranchant-Dubreuil C."/>
            <person name="VanBuren R."/>
            <person name="Zhang Q."/>
            <person name="Andrade A.C."/>
            <person name="Argout X."/>
            <person name="Bertrand B."/>
            <person name="de Kochko A."/>
            <person name="Graziosi G."/>
            <person name="Henry R.J."/>
            <person name="Jayarama X."/>
            <person name="Ming R."/>
            <person name="Nagai C."/>
            <person name="Rounsley S."/>
            <person name="Sankoff D."/>
            <person name="Giuliano G."/>
            <person name="Albert V.A."/>
            <person name="Wincker P."/>
            <person name="Lashermes P."/>
        </authorList>
    </citation>
    <scope>NUCLEOTIDE SEQUENCE [LARGE SCALE GENOMIC DNA]</scope>
    <source>
        <strain evidence="3">cv. DH200-94</strain>
    </source>
</reference>
<dbReference type="InParanoid" id="A0A068VMT5"/>
<dbReference type="Gramene" id="CDP20993">
    <property type="protein sequence ID" value="CDP20993"/>
    <property type="gene ID" value="GSCOC_T00007334001"/>
</dbReference>
<dbReference type="Pfam" id="PF14310">
    <property type="entry name" value="Fn3-like"/>
    <property type="match status" value="1"/>
</dbReference>
<evidence type="ECO:0000259" key="1">
    <source>
        <dbReference type="Pfam" id="PF14310"/>
    </source>
</evidence>
<dbReference type="PhylomeDB" id="A0A068VMT5"/>
<name>A0A068VMT5_COFCA</name>
<dbReference type="Proteomes" id="UP000295252">
    <property type="component" value="Unassembled WGS sequence"/>
</dbReference>
<keyword evidence="3" id="KW-1185">Reference proteome</keyword>
<sequence length="74" mass="8406">MNGSHAVLLAPQKHLLGFQKLHLTPQTEGLVEFNVHVCKHLSMVDKLGKRKIATGKYMLHVEDLKHRLTVTVRI</sequence>
<evidence type="ECO:0000313" key="3">
    <source>
        <dbReference type="Proteomes" id="UP000295252"/>
    </source>
</evidence>
<feature type="domain" description="Fibronectin type III-like" evidence="1">
    <location>
        <begin position="10"/>
        <end position="62"/>
    </location>
</feature>
<dbReference type="EMBL" id="HG741292">
    <property type="protein sequence ID" value="CDP20993.1"/>
    <property type="molecule type" value="Genomic_DNA"/>
</dbReference>
<organism evidence="2 3">
    <name type="scientific">Coffea canephora</name>
    <name type="common">Robusta coffee</name>
    <dbReference type="NCBI Taxonomy" id="49390"/>
    <lineage>
        <taxon>Eukaryota</taxon>
        <taxon>Viridiplantae</taxon>
        <taxon>Streptophyta</taxon>
        <taxon>Embryophyta</taxon>
        <taxon>Tracheophyta</taxon>
        <taxon>Spermatophyta</taxon>
        <taxon>Magnoliopsida</taxon>
        <taxon>eudicotyledons</taxon>
        <taxon>Gunneridae</taxon>
        <taxon>Pentapetalae</taxon>
        <taxon>asterids</taxon>
        <taxon>lamiids</taxon>
        <taxon>Gentianales</taxon>
        <taxon>Rubiaceae</taxon>
        <taxon>Ixoroideae</taxon>
        <taxon>Gardenieae complex</taxon>
        <taxon>Bertiereae - Coffeeae clade</taxon>
        <taxon>Coffeeae</taxon>
        <taxon>Coffea</taxon>
    </lineage>
</organism>
<protein>
    <submittedName>
        <fullName evidence="2">DH200=94 genomic scaffold, scaffold_2208</fullName>
    </submittedName>
</protein>
<dbReference type="STRING" id="49390.A0A068VMT5"/>
<proteinExistence type="predicted"/>
<dbReference type="InterPro" id="IPR013783">
    <property type="entry name" value="Ig-like_fold"/>
</dbReference>
<gene>
    <name evidence="2" type="ORF">GSCOC_T00007334001</name>
</gene>